<dbReference type="PANTHER" id="PTHR34599">
    <property type="entry name" value="PEROXIDASE-RELATED"/>
    <property type="match status" value="1"/>
</dbReference>
<dbReference type="Proteomes" id="UP000466586">
    <property type="component" value="Unassembled WGS sequence"/>
</dbReference>
<proteinExistence type="predicted"/>
<sequence length="447" mass="50696">MKFSPFFLLVILCLNCCKTNDWKKESSNPEFLHRSVKLMTDVMVHDIYSPPVASRTYAYINIAGYEAAIHDNPAYRSLAGQAHGLTAFPQPDKNKKYAFQLAAVNAILTVGKTMVLSEGRVDQFKEQILNEFKETGMPDEVFNNSLEFGNQVAQHVIKWSKSDNYKQTRSLPKYTVKDDSASWKPTPPGYMRAVEPHWNKIRTFIIDSAQQFKPTPPFPFSMDKSSPFYHEVLDVYHVVAQATSLQTEIANFWDCNPFKLNINGHVMYASKKISPGGHWINITRLACKRQNADFVRSAEAYARLSITLADAFIGCWHEKYRSKAIRPETVINQYIDQKWAPLLQTPPFPEYTSGHSVISAASAVVLAKLFGNNFAFTDSTETEFKLPPRKFKSFDHAAQEAAISRFYGGIHYMSSIRNGLSEGNEIGLYISQRLNTRSRNTDIAVLK</sequence>
<dbReference type="EMBL" id="WVHT01000007">
    <property type="protein sequence ID" value="MXV52389.1"/>
    <property type="molecule type" value="Genomic_DNA"/>
</dbReference>
<reference evidence="2 3" key="1">
    <citation type="submission" date="2019-11" db="EMBL/GenBank/DDBJ databases">
        <title>Pedobacter sp. HMF7647 Genome sequencing and assembly.</title>
        <authorList>
            <person name="Kang H."/>
            <person name="Kim H."/>
            <person name="Joh K."/>
        </authorList>
    </citation>
    <scope>NUCLEOTIDE SEQUENCE [LARGE SCALE GENOMIC DNA]</scope>
    <source>
        <strain evidence="2 3">HMF7647</strain>
    </source>
</reference>
<dbReference type="InterPro" id="IPR000326">
    <property type="entry name" value="PAP2/HPO"/>
</dbReference>
<accession>A0A7K1YED0</accession>
<dbReference type="Gene3D" id="1.10.606.20">
    <property type="match status" value="1"/>
</dbReference>
<gene>
    <name evidence="2" type="ORF">GS399_15550</name>
</gene>
<evidence type="ECO:0000313" key="3">
    <source>
        <dbReference type="Proteomes" id="UP000466586"/>
    </source>
</evidence>
<protein>
    <submittedName>
        <fullName evidence="2">Phosphatase PAP2 family protein</fullName>
    </submittedName>
</protein>
<name>A0A7K1YED0_9SPHI</name>
<dbReference type="CDD" id="cd03398">
    <property type="entry name" value="PAP2_haloperoxidase"/>
    <property type="match status" value="1"/>
</dbReference>
<dbReference type="RefSeq" id="WP_160845561.1">
    <property type="nucleotide sequence ID" value="NZ_WVHT01000007.1"/>
</dbReference>
<dbReference type="InterPro" id="IPR036938">
    <property type="entry name" value="PAP2/HPO_sf"/>
</dbReference>
<dbReference type="InterPro" id="IPR052559">
    <property type="entry name" value="V-haloperoxidase"/>
</dbReference>
<evidence type="ECO:0000259" key="1">
    <source>
        <dbReference type="Pfam" id="PF01569"/>
    </source>
</evidence>
<feature type="domain" description="Phosphatidic acid phosphatase type 2/haloperoxidase" evidence="1">
    <location>
        <begin position="307"/>
        <end position="416"/>
    </location>
</feature>
<keyword evidence="3" id="KW-1185">Reference proteome</keyword>
<evidence type="ECO:0000313" key="2">
    <source>
        <dbReference type="EMBL" id="MXV52389.1"/>
    </source>
</evidence>
<dbReference type="PANTHER" id="PTHR34599:SF1">
    <property type="entry name" value="PHOSPHATIDIC ACID PHOSPHATASE TYPE 2_HALOPEROXIDASE DOMAIN-CONTAINING PROTEIN"/>
    <property type="match status" value="1"/>
</dbReference>
<organism evidence="2 3">
    <name type="scientific">Hufsiella arboris</name>
    <dbReference type="NCBI Taxonomy" id="2695275"/>
    <lineage>
        <taxon>Bacteria</taxon>
        <taxon>Pseudomonadati</taxon>
        <taxon>Bacteroidota</taxon>
        <taxon>Sphingobacteriia</taxon>
        <taxon>Sphingobacteriales</taxon>
        <taxon>Sphingobacteriaceae</taxon>
        <taxon>Hufsiella</taxon>
    </lineage>
</organism>
<comment type="caution">
    <text evidence="2">The sequence shown here is derived from an EMBL/GenBank/DDBJ whole genome shotgun (WGS) entry which is preliminary data.</text>
</comment>
<dbReference type="AlphaFoldDB" id="A0A7K1YED0"/>
<dbReference type="Pfam" id="PF01569">
    <property type="entry name" value="PAP2"/>
    <property type="match status" value="1"/>
</dbReference>
<dbReference type="SUPFAM" id="SSF48317">
    <property type="entry name" value="Acid phosphatase/Vanadium-dependent haloperoxidase"/>
    <property type="match status" value="1"/>
</dbReference>